<gene>
    <name evidence="7" type="ORF">TVY486_0401330</name>
</gene>
<accession>G0TU33</accession>
<feature type="transmembrane region" description="Helical" evidence="5">
    <location>
        <begin position="149"/>
        <end position="168"/>
    </location>
</feature>
<feature type="domain" description="Sugar phosphate transporter" evidence="6">
    <location>
        <begin position="18"/>
        <end position="290"/>
    </location>
</feature>
<dbReference type="PANTHER" id="PTHR11132">
    <property type="entry name" value="SOLUTE CARRIER FAMILY 35"/>
    <property type="match status" value="1"/>
</dbReference>
<dbReference type="VEuPathDB" id="TriTrypDB:TvY486_0401330"/>
<comment type="subcellular location">
    <subcellularLocation>
        <location evidence="1">Membrane</location>
        <topology evidence="1">Multi-pass membrane protein</topology>
    </subcellularLocation>
</comment>
<evidence type="ECO:0000256" key="2">
    <source>
        <dbReference type="ARBA" id="ARBA00022692"/>
    </source>
</evidence>
<dbReference type="AlphaFoldDB" id="G0TU33"/>
<organism evidence="7">
    <name type="scientific">Trypanosoma vivax (strain Y486)</name>
    <dbReference type="NCBI Taxonomy" id="1055687"/>
    <lineage>
        <taxon>Eukaryota</taxon>
        <taxon>Discoba</taxon>
        <taxon>Euglenozoa</taxon>
        <taxon>Kinetoplastea</taxon>
        <taxon>Metakinetoplastina</taxon>
        <taxon>Trypanosomatida</taxon>
        <taxon>Trypanosomatidae</taxon>
        <taxon>Trypanosoma</taxon>
        <taxon>Duttonella</taxon>
    </lineage>
</organism>
<feature type="transmembrane region" description="Helical" evidence="5">
    <location>
        <begin position="248"/>
        <end position="268"/>
    </location>
</feature>
<protein>
    <submittedName>
        <fullName evidence="7">Putative lipophosphoglycan biosynthetic protein 2</fullName>
    </submittedName>
</protein>
<dbReference type="GO" id="GO:0016020">
    <property type="term" value="C:membrane"/>
    <property type="evidence" value="ECO:0007669"/>
    <property type="project" value="UniProtKB-SubCell"/>
</dbReference>
<feature type="transmembrane region" description="Helical" evidence="5">
    <location>
        <begin position="36"/>
        <end position="58"/>
    </location>
</feature>
<keyword evidence="2 5" id="KW-0812">Transmembrane</keyword>
<sequence length="332" mass="36566">MAVTAQTIASVVALSICSMGMILLNKLIMYTYKLNFPMSILFVQNACAVLLVVMAKYMGWLDYPDFDRGVAKRWLPLTILFVGMLWTSMKSLETMSVSVHSIVKGLAVILTAVGDSRLYGKRVTPLMYCSFVLMSVGSCFATKGDRWVTAWGIFWTFANIAFTVAYTLYMKQMSALCKDIGSFGPVFYNNLLSLPIVAPPALPNMGKTLQILWHSPPIVMINFTIMILVGSVMSYVTFWCMKETSPTTFSVIGTLNKIPLIFVGMVAFNQFPTALGYFGIFVALNGGLLYTYANIPVTAKADSSHAAMTNNLSDETVSDGKAMEDDEGREQV</sequence>
<evidence type="ECO:0000256" key="4">
    <source>
        <dbReference type="ARBA" id="ARBA00023136"/>
    </source>
</evidence>
<evidence type="ECO:0000313" key="7">
    <source>
        <dbReference type="EMBL" id="CCC47467.1"/>
    </source>
</evidence>
<feature type="transmembrane region" description="Helical" evidence="5">
    <location>
        <begin position="70"/>
        <end position="89"/>
    </location>
</feature>
<dbReference type="SUPFAM" id="SSF103481">
    <property type="entry name" value="Multidrug resistance efflux transporter EmrE"/>
    <property type="match status" value="2"/>
</dbReference>
<feature type="transmembrane region" description="Helical" evidence="5">
    <location>
        <begin position="180"/>
        <end position="198"/>
    </location>
</feature>
<proteinExistence type="predicted"/>
<reference evidence="7" key="1">
    <citation type="journal article" date="2012" name="Proc. Natl. Acad. Sci. U.S.A.">
        <title>Antigenic diversity is generated by distinct evolutionary mechanisms in African trypanosome species.</title>
        <authorList>
            <person name="Jackson A.P."/>
            <person name="Berry A."/>
            <person name="Aslett M."/>
            <person name="Allison H.C."/>
            <person name="Burton P."/>
            <person name="Vavrova-Anderson J."/>
            <person name="Brown R."/>
            <person name="Browne H."/>
            <person name="Corton N."/>
            <person name="Hauser H."/>
            <person name="Gamble J."/>
            <person name="Gilderthorp R."/>
            <person name="Marcello L."/>
            <person name="McQuillan J."/>
            <person name="Otto T.D."/>
            <person name="Quail M.A."/>
            <person name="Sanders M.J."/>
            <person name="van Tonder A."/>
            <person name="Ginger M.L."/>
            <person name="Field M.C."/>
            <person name="Barry J.D."/>
            <person name="Hertz-Fowler C."/>
            <person name="Berriman M."/>
        </authorList>
    </citation>
    <scope>NUCLEOTIDE SEQUENCE</scope>
    <source>
        <strain evidence="7">Y486</strain>
    </source>
</reference>
<keyword evidence="3 5" id="KW-1133">Transmembrane helix</keyword>
<feature type="transmembrane region" description="Helical" evidence="5">
    <location>
        <begin position="274"/>
        <end position="293"/>
    </location>
</feature>
<evidence type="ECO:0000259" key="6">
    <source>
        <dbReference type="Pfam" id="PF03151"/>
    </source>
</evidence>
<evidence type="ECO:0000256" key="3">
    <source>
        <dbReference type="ARBA" id="ARBA00022989"/>
    </source>
</evidence>
<dbReference type="InterPro" id="IPR004853">
    <property type="entry name" value="Sugar_P_trans_dom"/>
</dbReference>
<evidence type="ECO:0000256" key="1">
    <source>
        <dbReference type="ARBA" id="ARBA00004141"/>
    </source>
</evidence>
<dbReference type="EMBL" id="HE573020">
    <property type="protein sequence ID" value="CCC47467.1"/>
    <property type="molecule type" value="Genomic_DNA"/>
</dbReference>
<feature type="transmembrane region" description="Helical" evidence="5">
    <location>
        <begin position="218"/>
        <end position="241"/>
    </location>
</feature>
<name>G0TU33_TRYVY</name>
<dbReference type="OMA" id="VWMLINC"/>
<dbReference type="InterPro" id="IPR037185">
    <property type="entry name" value="EmrE-like"/>
</dbReference>
<dbReference type="NCBIfam" id="TIGR00803">
    <property type="entry name" value="nst"/>
    <property type="match status" value="1"/>
</dbReference>
<evidence type="ECO:0000256" key="5">
    <source>
        <dbReference type="SAM" id="Phobius"/>
    </source>
</evidence>
<dbReference type="InterPro" id="IPR050186">
    <property type="entry name" value="TPT_transporter"/>
</dbReference>
<dbReference type="Pfam" id="PF03151">
    <property type="entry name" value="TPT"/>
    <property type="match status" value="1"/>
</dbReference>
<keyword evidence="4 5" id="KW-0472">Membrane</keyword>
<feature type="transmembrane region" description="Helical" evidence="5">
    <location>
        <begin position="7"/>
        <end position="24"/>
    </location>
</feature>